<reference evidence="2 3" key="1">
    <citation type="submission" date="2015-06" db="EMBL/GenBank/DDBJ databases">
        <title>Draft genome sequence of an Antarctic Pseudomonas sp. strain KG01 with full potential for biotechnological applications.</title>
        <authorList>
            <person name="Pavlov M.S."/>
            <person name="Lira F."/>
            <person name="Martinez J.L."/>
            <person name="Marshall S.H."/>
        </authorList>
    </citation>
    <scope>NUCLEOTIDE SEQUENCE [LARGE SCALE GENOMIC DNA]</scope>
    <source>
        <strain evidence="2 3">KG01</strain>
    </source>
</reference>
<keyword evidence="3" id="KW-1185">Reference proteome</keyword>
<keyword evidence="1" id="KW-0732">Signal</keyword>
<dbReference type="AlphaFoldDB" id="A0A0J8FW62"/>
<feature type="chain" id="PRO_5005297714" evidence="1">
    <location>
        <begin position="22"/>
        <end position="94"/>
    </location>
</feature>
<name>A0A0J8FW62_9PSED</name>
<dbReference type="PROSITE" id="PS51257">
    <property type="entry name" value="PROKAR_LIPOPROTEIN"/>
    <property type="match status" value="1"/>
</dbReference>
<proteinExistence type="predicted"/>
<dbReference type="Proteomes" id="UP000037551">
    <property type="component" value="Unassembled WGS sequence"/>
</dbReference>
<dbReference type="OrthoDB" id="7008028at2"/>
<dbReference type="PATRIC" id="fig|1674920.3.peg.3961"/>
<dbReference type="EMBL" id="LFMW01000025">
    <property type="protein sequence ID" value="KMT52503.1"/>
    <property type="molecule type" value="Genomic_DNA"/>
</dbReference>
<dbReference type="RefSeq" id="WP_048731064.1">
    <property type="nucleotide sequence ID" value="NZ_LFMW01000025.1"/>
</dbReference>
<evidence type="ECO:0000313" key="3">
    <source>
        <dbReference type="Proteomes" id="UP000037551"/>
    </source>
</evidence>
<dbReference type="STRING" id="1674920.ACR52_26635"/>
<comment type="caution">
    <text evidence="2">The sequence shown here is derived from an EMBL/GenBank/DDBJ whole genome shotgun (WGS) entry which is preliminary data.</text>
</comment>
<gene>
    <name evidence="2" type="ORF">ACR52_26635</name>
</gene>
<keyword evidence="2" id="KW-0449">Lipoprotein</keyword>
<evidence type="ECO:0000256" key="1">
    <source>
        <dbReference type="SAM" id="SignalP"/>
    </source>
</evidence>
<sequence length="94" mass="10063">MSRLIVVFAVLVLAGCTATNAKTHARHGVSGIEIDCSGLGSSWGKCEKRAARECKAQGYKVVTRSSDAKDEEGDYLFGWNPAGAVTRKMLVICN</sequence>
<protein>
    <submittedName>
        <fullName evidence="2">Lipoprotein</fullName>
    </submittedName>
</protein>
<feature type="signal peptide" evidence="1">
    <location>
        <begin position="1"/>
        <end position="21"/>
    </location>
</feature>
<evidence type="ECO:0000313" key="2">
    <source>
        <dbReference type="EMBL" id="KMT52503.1"/>
    </source>
</evidence>
<organism evidence="2 3">
    <name type="scientific">Pseudomonas fildesensis</name>
    <dbReference type="NCBI Taxonomy" id="1674920"/>
    <lineage>
        <taxon>Bacteria</taxon>
        <taxon>Pseudomonadati</taxon>
        <taxon>Pseudomonadota</taxon>
        <taxon>Gammaproteobacteria</taxon>
        <taxon>Pseudomonadales</taxon>
        <taxon>Pseudomonadaceae</taxon>
        <taxon>Pseudomonas</taxon>
    </lineage>
</organism>
<accession>A0A0J8FW62</accession>